<evidence type="ECO:0000256" key="4">
    <source>
        <dbReference type="ARBA" id="ARBA00022776"/>
    </source>
</evidence>
<feature type="region of interest" description="Disordered" evidence="6">
    <location>
        <begin position="1"/>
        <end position="22"/>
    </location>
</feature>
<keyword evidence="5" id="KW-0131">Cell cycle</keyword>
<dbReference type="InterPro" id="IPR023252">
    <property type="entry name" value="Aurora_borealis_protein"/>
</dbReference>
<keyword evidence="8" id="KW-1185">Reference proteome</keyword>
<feature type="region of interest" description="Disordered" evidence="6">
    <location>
        <begin position="192"/>
        <end position="225"/>
    </location>
</feature>
<evidence type="ECO:0000313" key="7">
    <source>
        <dbReference type="EMBL" id="TKS85767.1"/>
    </source>
</evidence>
<dbReference type="PANTHER" id="PTHR14728:SF2">
    <property type="entry name" value="PROTEIN AURORA BOREALIS"/>
    <property type="match status" value="1"/>
</dbReference>
<keyword evidence="3" id="KW-0132">Cell division</keyword>
<proteinExistence type="inferred from homology"/>
<dbReference type="GO" id="GO:0005737">
    <property type="term" value="C:cytoplasm"/>
    <property type="evidence" value="ECO:0007669"/>
    <property type="project" value="TreeGrafter"/>
</dbReference>
<evidence type="ECO:0000256" key="2">
    <source>
        <dbReference type="ARBA" id="ARBA00020055"/>
    </source>
</evidence>
<feature type="compositionally biased region" description="Low complexity" evidence="6">
    <location>
        <begin position="192"/>
        <end position="202"/>
    </location>
</feature>
<name>A0A4U5VCE3_COLLU</name>
<dbReference type="Pfam" id="PF15280">
    <property type="entry name" value="BORA_N"/>
    <property type="match status" value="1"/>
</dbReference>
<dbReference type="EMBL" id="CM014094">
    <property type="protein sequence ID" value="TKS85767.1"/>
    <property type="molecule type" value="Genomic_DNA"/>
</dbReference>
<protein>
    <recommendedName>
        <fullName evidence="2">Protein aurora borealis</fullName>
    </recommendedName>
</protein>
<dbReference type="Proteomes" id="UP000298787">
    <property type="component" value="Chromosome 17"/>
</dbReference>
<dbReference type="AlphaFoldDB" id="A0A4U5VCE3"/>
<dbReference type="GO" id="GO:0019901">
    <property type="term" value="F:protein kinase binding"/>
    <property type="evidence" value="ECO:0007669"/>
    <property type="project" value="TreeGrafter"/>
</dbReference>
<evidence type="ECO:0000256" key="1">
    <source>
        <dbReference type="ARBA" id="ARBA00010963"/>
    </source>
</evidence>
<dbReference type="GO" id="GO:0007088">
    <property type="term" value="P:regulation of mitotic nuclear division"/>
    <property type="evidence" value="ECO:0007669"/>
    <property type="project" value="TreeGrafter"/>
</dbReference>
<dbReference type="GO" id="GO:0051301">
    <property type="term" value="P:cell division"/>
    <property type="evidence" value="ECO:0007669"/>
    <property type="project" value="UniProtKB-KW"/>
</dbReference>
<evidence type="ECO:0000256" key="5">
    <source>
        <dbReference type="ARBA" id="ARBA00023306"/>
    </source>
</evidence>
<comment type="similarity">
    <text evidence="1">Belongs to the BORA family.</text>
</comment>
<dbReference type="STRING" id="240159.A0A4U5VCE3"/>
<dbReference type="PANTHER" id="PTHR14728">
    <property type="entry name" value="PROTEIN AURORA BOREALIS"/>
    <property type="match status" value="1"/>
</dbReference>
<sequence>MGDHVEVQITPETPGRPSIRNPFESPNDYHHLREALVPSPSVFKSKSCKATPPKFNWSIDEMASLLPVHIDPEEIQRQSFYLSQTRMDSDIEEKRQNAIEQFFTKGAIVPSPWAAPDARKGPQMSMKSCMSAMITEEPVKISVACQTTLSLPLAFDLEKVLGDYYRHEEPCDAVQESLSSSSLRRKLFLDGRGSYSGSDSSSPPSPERGHAKQERPSLTQKEGAVEGVEAISSIFCSPLSCGALAPTPSTVSEVYGCK</sequence>
<evidence type="ECO:0000256" key="6">
    <source>
        <dbReference type="SAM" id="MobiDB-lite"/>
    </source>
</evidence>
<evidence type="ECO:0000256" key="3">
    <source>
        <dbReference type="ARBA" id="ARBA00022618"/>
    </source>
</evidence>
<keyword evidence="4" id="KW-0498">Mitosis</keyword>
<reference evidence="7 8" key="1">
    <citation type="submission" date="2019-01" db="EMBL/GenBank/DDBJ databases">
        <title>Genome Assembly of Collichthys lucidus.</title>
        <authorList>
            <person name="Cai M."/>
            <person name="Xiao S."/>
        </authorList>
    </citation>
    <scope>NUCLEOTIDE SEQUENCE [LARGE SCALE GENOMIC DNA]</scope>
    <source>
        <strain evidence="7">JT15FE1705JMU</strain>
        <tissue evidence="7">Muscle</tissue>
    </source>
</reference>
<dbReference type="GO" id="GO:0005634">
    <property type="term" value="C:nucleus"/>
    <property type="evidence" value="ECO:0007669"/>
    <property type="project" value="TreeGrafter"/>
</dbReference>
<dbReference type="PRINTS" id="PR02038">
    <property type="entry name" value="AURORABORA"/>
</dbReference>
<organism evidence="7 8">
    <name type="scientific">Collichthys lucidus</name>
    <name type="common">Big head croaker</name>
    <name type="synonym">Sciaena lucida</name>
    <dbReference type="NCBI Taxonomy" id="240159"/>
    <lineage>
        <taxon>Eukaryota</taxon>
        <taxon>Metazoa</taxon>
        <taxon>Chordata</taxon>
        <taxon>Craniata</taxon>
        <taxon>Vertebrata</taxon>
        <taxon>Euteleostomi</taxon>
        <taxon>Actinopterygii</taxon>
        <taxon>Neopterygii</taxon>
        <taxon>Teleostei</taxon>
        <taxon>Neoteleostei</taxon>
        <taxon>Acanthomorphata</taxon>
        <taxon>Eupercaria</taxon>
        <taxon>Sciaenidae</taxon>
        <taxon>Collichthys</taxon>
    </lineage>
</organism>
<dbReference type="GO" id="GO:0060236">
    <property type="term" value="P:regulation of mitotic spindle organization"/>
    <property type="evidence" value="ECO:0007669"/>
    <property type="project" value="TreeGrafter"/>
</dbReference>
<accession>A0A4U5VCE3</accession>
<evidence type="ECO:0000313" key="8">
    <source>
        <dbReference type="Proteomes" id="UP000298787"/>
    </source>
</evidence>
<gene>
    <name evidence="7" type="ORF">D9C73_019575</name>
</gene>